<accession>A0AAV5GAG9</accession>
<dbReference type="GO" id="GO:0032977">
    <property type="term" value="F:membrane insertase activity"/>
    <property type="evidence" value="ECO:0007669"/>
    <property type="project" value="InterPro"/>
</dbReference>
<keyword evidence="4 12" id="KW-0812">Transmembrane</keyword>
<dbReference type="InterPro" id="IPR001708">
    <property type="entry name" value="YidC/ALB3/OXA1/COX18"/>
</dbReference>
<evidence type="ECO:0000256" key="4">
    <source>
        <dbReference type="ARBA" id="ARBA00022692"/>
    </source>
</evidence>
<feature type="region of interest" description="Disordered" evidence="13">
    <location>
        <begin position="296"/>
        <end position="365"/>
    </location>
</feature>
<feature type="domain" description="Membrane insertase YidC/Oxa/ALB C-terminal" evidence="15">
    <location>
        <begin position="30"/>
        <end position="257"/>
    </location>
</feature>
<feature type="transmembrane region" description="Helical" evidence="14">
    <location>
        <begin position="211"/>
        <end position="229"/>
    </location>
</feature>
<comment type="caution">
    <text evidence="16">The sequence shown here is derived from an EMBL/GenBank/DDBJ whole genome shotgun (WGS) entry which is preliminary data.</text>
</comment>
<feature type="compositionally biased region" description="Basic and acidic residues" evidence="13">
    <location>
        <begin position="296"/>
        <end position="333"/>
    </location>
</feature>
<evidence type="ECO:0000256" key="3">
    <source>
        <dbReference type="ARBA" id="ARBA00015325"/>
    </source>
</evidence>
<dbReference type="RefSeq" id="WP_236163908.1">
    <property type="nucleotide sequence ID" value="NZ_BQKK01000003.1"/>
</dbReference>
<feature type="transmembrane region" description="Helical" evidence="14">
    <location>
        <begin position="241"/>
        <end position="267"/>
    </location>
</feature>
<evidence type="ECO:0000256" key="1">
    <source>
        <dbReference type="ARBA" id="ARBA00004141"/>
    </source>
</evidence>
<organism evidence="16 17">
    <name type="scientific">Corynebacterium ammoniagenes</name>
    <name type="common">Brevibacterium ammoniagenes</name>
    <dbReference type="NCBI Taxonomy" id="1697"/>
    <lineage>
        <taxon>Bacteria</taxon>
        <taxon>Bacillati</taxon>
        <taxon>Actinomycetota</taxon>
        <taxon>Actinomycetes</taxon>
        <taxon>Mycobacteriales</taxon>
        <taxon>Corynebacteriaceae</taxon>
        <taxon>Corynebacterium</taxon>
    </lineage>
</organism>
<feature type="transmembrane region" description="Helical" evidence="14">
    <location>
        <begin position="29"/>
        <end position="53"/>
    </location>
</feature>
<dbReference type="InterPro" id="IPR028055">
    <property type="entry name" value="YidC/Oxa/ALB_C"/>
</dbReference>
<evidence type="ECO:0000313" key="17">
    <source>
        <dbReference type="Proteomes" id="UP001054925"/>
    </source>
</evidence>
<evidence type="ECO:0000256" key="10">
    <source>
        <dbReference type="ARBA" id="ARBA00033245"/>
    </source>
</evidence>
<evidence type="ECO:0000256" key="13">
    <source>
        <dbReference type="SAM" id="MobiDB-lite"/>
    </source>
</evidence>
<evidence type="ECO:0000256" key="7">
    <source>
        <dbReference type="ARBA" id="ARBA00025034"/>
    </source>
</evidence>
<keyword evidence="5 14" id="KW-1133">Transmembrane helix</keyword>
<protein>
    <recommendedName>
        <fullName evidence="3">Membrane protein insertase YidC</fullName>
    </recommendedName>
    <alternativeName>
        <fullName evidence="11">Foldase YidC</fullName>
    </alternativeName>
    <alternativeName>
        <fullName evidence="10">Membrane integrase YidC</fullName>
    </alternativeName>
    <alternativeName>
        <fullName evidence="9">Membrane protein YidC</fullName>
    </alternativeName>
</protein>
<dbReference type="EMBL" id="BQKK01000003">
    <property type="protein sequence ID" value="GJN43295.1"/>
    <property type="molecule type" value="Genomic_DNA"/>
</dbReference>
<comment type="function">
    <text evidence="7">Required for the insertion and/or proper folding and/or complex formation of integral membrane proteins into the membrane. Involved in integration of membrane proteins that insert both dependently and independently of the Sec translocase complex, as well as at least some lipoproteins. Aids folding of multispanning membrane proteins.</text>
</comment>
<comment type="subcellular location">
    <subcellularLocation>
        <location evidence="1 12">Membrane</location>
        <topology evidence="1 12">Multi-pass membrane protein</topology>
    </subcellularLocation>
</comment>
<reference evidence="16" key="1">
    <citation type="submission" date="2021-12" db="EMBL/GenBank/DDBJ databases">
        <title>Draft genome sequence of Corynebacterium ammoniagenes strain T-723.</title>
        <authorList>
            <person name="Matsuzawa M."/>
            <person name="Hiratani M."/>
            <person name="Abe I."/>
            <person name="Tsuji Y."/>
            <person name="Nakamura J."/>
        </authorList>
    </citation>
    <scope>NUCLEOTIDE SEQUENCE</scope>
    <source>
        <strain evidence="16">T-723</strain>
    </source>
</reference>
<evidence type="ECO:0000256" key="14">
    <source>
        <dbReference type="SAM" id="Phobius"/>
    </source>
</evidence>
<comment type="similarity">
    <text evidence="2">Belongs to the OXA1/ALB3/YidC family. Type 1 subfamily.</text>
</comment>
<dbReference type="PANTHER" id="PTHR12428">
    <property type="entry name" value="OXA1"/>
    <property type="match status" value="1"/>
</dbReference>
<proteinExistence type="inferred from homology"/>
<dbReference type="PANTHER" id="PTHR12428:SF65">
    <property type="entry name" value="CYTOCHROME C OXIDASE ASSEMBLY PROTEIN COX18, MITOCHONDRIAL"/>
    <property type="match status" value="1"/>
</dbReference>
<dbReference type="GO" id="GO:0016020">
    <property type="term" value="C:membrane"/>
    <property type="evidence" value="ECO:0007669"/>
    <property type="project" value="UniProtKB-SubCell"/>
</dbReference>
<dbReference type="Proteomes" id="UP001054925">
    <property type="component" value="Unassembled WGS sequence"/>
</dbReference>
<evidence type="ECO:0000256" key="6">
    <source>
        <dbReference type="ARBA" id="ARBA00023136"/>
    </source>
</evidence>
<evidence type="ECO:0000256" key="9">
    <source>
        <dbReference type="ARBA" id="ARBA00031538"/>
    </source>
</evidence>
<keyword evidence="6 14" id="KW-0472">Membrane</keyword>
<evidence type="ECO:0000256" key="5">
    <source>
        <dbReference type="ARBA" id="ARBA00022989"/>
    </source>
</evidence>
<evidence type="ECO:0000256" key="11">
    <source>
        <dbReference type="ARBA" id="ARBA00033342"/>
    </source>
</evidence>
<evidence type="ECO:0000259" key="15">
    <source>
        <dbReference type="Pfam" id="PF02096"/>
    </source>
</evidence>
<feature type="transmembrane region" description="Helical" evidence="14">
    <location>
        <begin position="97"/>
        <end position="117"/>
    </location>
</feature>
<evidence type="ECO:0000313" key="16">
    <source>
        <dbReference type="EMBL" id="GJN43295.1"/>
    </source>
</evidence>
<dbReference type="NCBIfam" id="TIGR03592">
    <property type="entry name" value="yidC_oxa1_cterm"/>
    <property type="match status" value="1"/>
</dbReference>
<evidence type="ECO:0000256" key="8">
    <source>
        <dbReference type="ARBA" id="ARBA00026028"/>
    </source>
</evidence>
<dbReference type="Pfam" id="PF02096">
    <property type="entry name" value="60KD_IMP"/>
    <property type="match status" value="1"/>
</dbReference>
<dbReference type="AlphaFoldDB" id="A0AAV5GAG9"/>
<comment type="subunit">
    <text evidence="8">Interacts with the Sec translocase complex via SecD. Specifically interacts with transmembrane segments of nascent integral membrane proteins during membrane integration.</text>
</comment>
<dbReference type="GO" id="GO:0051205">
    <property type="term" value="P:protein insertion into membrane"/>
    <property type="evidence" value="ECO:0007669"/>
    <property type="project" value="TreeGrafter"/>
</dbReference>
<name>A0AAV5GAG9_CORAM</name>
<feature type="transmembrane region" description="Helical" evidence="14">
    <location>
        <begin position="178"/>
        <end position="199"/>
    </location>
</feature>
<evidence type="ECO:0000256" key="2">
    <source>
        <dbReference type="ARBA" id="ARBA00010527"/>
    </source>
</evidence>
<evidence type="ECO:0000256" key="12">
    <source>
        <dbReference type="RuleBase" id="RU003945"/>
    </source>
</evidence>
<sequence length="365" mass="41283">MLDIFVYPVSGIMKLWHLLTHNFFEEQTAWLVSIVLLVLTVRSLIAPLTWMSVKNGRISALLRPTKAAMPAVTTPEEFEANKEAVDALHKEHNFNPAVGCLPPLIMLPVFLGLYQVVLRMARPSFEGSIGFITADEVESFRQTTLNGIRIPAFMSMPESWAVDLAVDPAMVREKAMPWLILAISFTVINMCISTTRTFWTTNFNTKLSRRVFIFSLALIVFIPLLLWNIATNGPIPLAVIFYWFCTNLYTLTLTIICQIVLAVKYPLSPELHEMRRESITEYKAYRKLSSAEKRDLKAAAKDEKKKSAEIRREVNKRRAEKRRAETQAKKDAKNAASTSEASDEANESAETPETAKPQNDKPTTD</sequence>
<gene>
    <name evidence="16" type="primary">yidC</name>
    <name evidence="16" type="ORF">CAT723_17740</name>
</gene>